<reference evidence="2" key="1">
    <citation type="submission" date="2021-03" db="EMBL/GenBank/DDBJ databases">
        <title>Genomic Encyclopedia of Type Strains, Phase IV (KMG-IV): sequencing the most valuable type-strain genomes for metagenomic binning, comparative biology and taxonomic classification.</title>
        <authorList>
            <person name="Goeker M."/>
        </authorList>
    </citation>
    <scope>NUCLEOTIDE SEQUENCE</scope>
    <source>
        <strain evidence="2">DSM 26232</strain>
    </source>
</reference>
<feature type="domain" description="Tail specific protease" evidence="1">
    <location>
        <begin position="281"/>
        <end position="440"/>
    </location>
</feature>
<dbReference type="OrthoDB" id="269550at2157"/>
<name>A0A8T4H440_9EURY</name>
<evidence type="ECO:0000259" key="1">
    <source>
        <dbReference type="Pfam" id="PF03572"/>
    </source>
</evidence>
<dbReference type="SUPFAM" id="SSF52096">
    <property type="entry name" value="ClpP/crotonase"/>
    <property type="match status" value="1"/>
</dbReference>
<dbReference type="GO" id="GO:0006508">
    <property type="term" value="P:proteolysis"/>
    <property type="evidence" value="ECO:0007669"/>
    <property type="project" value="InterPro"/>
</dbReference>
<dbReference type="Gene3D" id="3.90.226.10">
    <property type="entry name" value="2-enoyl-CoA Hydratase, Chain A, domain 1"/>
    <property type="match status" value="1"/>
</dbReference>
<keyword evidence="3" id="KW-1185">Reference proteome</keyword>
<dbReference type="Pfam" id="PF03572">
    <property type="entry name" value="Peptidase_S41"/>
    <property type="match status" value="1"/>
</dbReference>
<dbReference type="AlphaFoldDB" id="A0A8T4H440"/>
<dbReference type="RefSeq" id="WP_209492732.1">
    <property type="nucleotide sequence ID" value="NZ_JAGGLC010000007.1"/>
</dbReference>
<dbReference type="GO" id="GO:0008236">
    <property type="term" value="F:serine-type peptidase activity"/>
    <property type="evidence" value="ECO:0007669"/>
    <property type="project" value="InterPro"/>
</dbReference>
<dbReference type="InterPro" id="IPR029045">
    <property type="entry name" value="ClpP/crotonase-like_dom_sf"/>
</dbReference>
<comment type="caution">
    <text evidence="2">The sequence shown here is derived from an EMBL/GenBank/DDBJ whole genome shotgun (WGS) entry which is preliminary data.</text>
</comment>
<accession>A0A8T4H440</accession>
<evidence type="ECO:0000313" key="2">
    <source>
        <dbReference type="EMBL" id="MBP1988395.1"/>
    </source>
</evidence>
<gene>
    <name evidence="2" type="ORF">J2753_002917</name>
</gene>
<evidence type="ECO:0000313" key="3">
    <source>
        <dbReference type="Proteomes" id="UP000823736"/>
    </source>
</evidence>
<dbReference type="InterPro" id="IPR005151">
    <property type="entry name" value="Tail-specific_protease"/>
</dbReference>
<dbReference type="Proteomes" id="UP000823736">
    <property type="component" value="Unassembled WGS sequence"/>
</dbReference>
<organism evidence="2 3">
    <name type="scientific">Halolamina salifodinae</name>
    <dbReference type="NCBI Taxonomy" id="1202767"/>
    <lineage>
        <taxon>Archaea</taxon>
        <taxon>Methanobacteriati</taxon>
        <taxon>Methanobacteriota</taxon>
        <taxon>Stenosarchaea group</taxon>
        <taxon>Halobacteria</taxon>
        <taxon>Halobacteriales</taxon>
        <taxon>Haloferacaceae</taxon>
    </lineage>
</organism>
<sequence>MTANDDGTFDRDALAADAREIGEFVEAVHPEPYIGYDGRVDLHATLECTVRELPKSATVEEFYRQAAPLVTGLDDAHSLLRAPDADSEDDRTLPLSFRVVGEALYVEAVADAGLANLVGGCLLAVEGESVEALAERVGRLRGIENLYHGRQRLGTFVGEYRLLGRLLSRETPPESVDLRLRVDGEERTVTVEPTTDTDEPADELVESFPHPEGSGPRYRLYEGGDAAVFVPGDLSGYRESFEAAMAAGAGRVDDLAPEAYERHVGDDPPEEMADLVAELPSMAETLAALVEAMESADTQTLIVDVRDNPGGDSQFVFHLAYLLAGFDGVERLAGAMKAVKRRSDPHRERYGEGDLGTAAENHADYDLGGFLAGGEDSETLRKLLTRAEGFADLVDANDDDGRYDPDRIVVATSAGTMSSGFAVAAQLTALGAEVVGVPSGQAPISFGEAVTRELSNTGLTARVACSMYHWVPDPDGRVLEPDAELTPERFERYDRAADAGLRLAFDHAGHTNGEPPTPH</sequence>
<dbReference type="EMBL" id="JAGGLC010000007">
    <property type="protein sequence ID" value="MBP1988395.1"/>
    <property type="molecule type" value="Genomic_DNA"/>
</dbReference>
<proteinExistence type="predicted"/>
<protein>
    <recommendedName>
        <fullName evidence="1">Tail specific protease domain-containing protein</fullName>
    </recommendedName>
</protein>